<dbReference type="EMBL" id="CP027306">
    <property type="protein sequence ID" value="AXE82112.1"/>
    <property type="molecule type" value="Genomic_DNA"/>
</dbReference>
<name>A0A2Z5JP17_STRAR</name>
<dbReference type="AlphaFoldDB" id="A0A2Z5JP17"/>
<organism evidence="2 3">
    <name type="scientific">Streptomyces atratus</name>
    <dbReference type="NCBI Taxonomy" id="1893"/>
    <lineage>
        <taxon>Bacteria</taxon>
        <taxon>Bacillati</taxon>
        <taxon>Actinomycetota</taxon>
        <taxon>Actinomycetes</taxon>
        <taxon>Kitasatosporales</taxon>
        <taxon>Streptomycetaceae</taxon>
        <taxon>Streptomyces</taxon>
    </lineage>
</organism>
<proteinExistence type="predicted"/>
<evidence type="ECO:0000313" key="2">
    <source>
        <dbReference type="EMBL" id="AXE82112.1"/>
    </source>
</evidence>
<accession>A0A2Z5JP17</accession>
<dbReference type="Proteomes" id="UP000252698">
    <property type="component" value="Chromosome"/>
</dbReference>
<dbReference type="KEGG" id="sata:C5746_40365"/>
<sequence>MILICRFRTEREKACLGAVHSGWVKGSAPSGRNHKGLSTESGSAGGPVRSSDEASVMGVERRGRAARDCCSFDQPG</sequence>
<evidence type="ECO:0000256" key="1">
    <source>
        <dbReference type="SAM" id="MobiDB-lite"/>
    </source>
</evidence>
<gene>
    <name evidence="2" type="ORF">C5746_40365</name>
</gene>
<reference evidence="2 3" key="1">
    <citation type="journal article" date="2018" name="Front. Microbiol.">
        <title>Genome Sequencing of Streptomyces atratus SCSIOZH16 and Activation Production of Nocardamine via Metabolic Engineering.</title>
        <authorList>
            <person name="Li Y."/>
            <person name="Zhang C."/>
            <person name="Liu C."/>
            <person name="Ju J."/>
            <person name="Ma J."/>
        </authorList>
    </citation>
    <scope>NUCLEOTIDE SEQUENCE [LARGE SCALE GENOMIC DNA]</scope>
    <source>
        <strain evidence="2 3">SCSIO_ZH16</strain>
    </source>
</reference>
<protein>
    <submittedName>
        <fullName evidence="2">Uncharacterized protein</fullName>
    </submittedName>
</protein>
<evidence type="ECO:0000313" key="3">
    <source>
        <dbReference type="Proteomes" id="UP000252698"/>
    </source>
</evidence>
<feature type="region of interest" description="Disordered" evidence="1">
    <location>
        <begin position="26"/>
        <end position="55"/>
    </location>
</feature>